<dbReference type="CDD" id="cd20071">
    <property type="entry name" value="SET_SMYD"/>
    <property type="match status" value="1"/>
</dbReference>
<feature type="repeat" description="TPR" evidence="1">
    <location>
        <begin position="338"/>
        <end position="371"/>
    </location>
</feature>
<dbReference type="RefSeq" id="XP_018274229.1">
    <property type="nucleotide sequence ID" value="XM_018413757.1"/>
</dbReference>
<dbReference type="GeneID" id="28974206"/>
<dbReference type="EMBL" id="KQ474073">
    <property type="protein sequence ID" value="KPV78180.1"/>
    <property type="molecule type" value="Genomic_DNA"/>
</dbReference>
<dbReference type="InterPro" id="IPR019734">
    <property type="entry name" value="TPR_rpt"/>
</dbReference>
<evidence type="ECO:0000313" key="3">
    <source>
        <dbReference type="EMBL" id="KPV78180.1"/>
    </source>
</evidence>
<dbReference type="SUPFAM" id="SSF48452">
    <property type="entry name" value="TPR-like"/>
    <property type="match status" value="1"/>
</dbReference>
<dbReference type="InterPro" id="IPR046341">
    <property type="entry name" value="SET_dom_sf"/>
</dbReference>
<dbReference type="Gene3D" id="1.25.40.10">
    <property type="entry name" value="Tetratricopeptide repeat domain"/>
    <property type="match status" value="1"/>
</dbReference>
<dbReference type="Proteomes" id="UP000053890">
    <property type="component" value="Unassembled WGS sequence"/>
</dbReference>
<dbReference type="SUPFAM" id="SSF82199">
    <property type="entry name" value="SET domain"/>
    <property type="match status" value="1"/>
</dbReference>
<dbReference type="PROSITE" id="PS50280">
    <property type="entry name" value="SET"/>
    <property type="match status" value="1"/>
</dbReference>
<reference evidence="3 4" key="1">
    <citation type="journal article" date="2015" name="Front. Microbiol.">
        <title>Genome sequence of the plant growth promoting endophytic yeast Rhodotorula graminis WP1.</title>
        <authorList>
            <person name="Firrincieli A."/>
            <person name="Otillar R."/>
            <person name="Salamov A."/>
            <person name="Schmutz J."/>
            <person name="Khan Z."/>
            <person name="Redman R.S."/>
            <person name="Fleck N.D."/>
            <person name="Lindquist E."/>
            <person name="Grigoriev I.V."/>
            <person name="Doty S.L."/>
        </authorList>
    </citation>
    <scope>NUCLEOTIDE SEQUENCE [LARGE SCALE GENOMIC DNA]</scope>
    <source>
        <strain evidence="3 4">WP1</strain>
    </source>
</reference>
<accession>A0A194SCK7</accession>
<evidence type="ECO:0000259" key="2">
    <source>
        <dbReference type="PROSITE" id="PS50280"/>
    </source>
</evidence>
<evidence type="ECO:0000256" key="1">
    <source>
        <dbReference type="PROSITE-ProRule" id="PRU00339"/>
    </source>
</evidence>
<dbReference type="InterPro" id="IPR053209">
    <property type="entry name" value="Gramillin-biosynth_MTr"/>
</dbReference>
<evidence type="ECO:0000313" key="4">
    <source>
        <dbReference type="Proteomes" id="UP000053890"/>
    </source>
</evidence>
<dbReference type="PROSITE" id="PS50005">
    <property type="entry name" value="TPR"/>
    <property type="match status" value="1"/>
</dbReference>
<gene>
    <name evidence="3" type="ORF">RHOBADRAFT_40724</name>
</gene>
<keyword evidence="1" id="KW-0802">TPR repeat</keyword>
<dbReference type="OrthoDB" id="5945798at2759"/>
<dbReference type="Gene3D" id="2.170.270.10">
    <property type="entry name" value="SET domain"/>
    <property type="match status" value="1"/>
</dbReference>
<dbReference type="InterPro" id="IPR001214">
    <property type="entry name" value="SET_dom"/>
</dbReference>
<dbReference type="AlphaFoldDB" id="A0A194SCK7"/>
<sequence length="805" mass="88033">MSAPDLEVFFNMALSLGMPADEVDRLRRNPEQLRSVITARGGLPQGPSLRPSKDPDEWAALYKQNIEAARAQFDLERARPQRYPPAADRLSTIAKTEHMRSEQAKMEVQDDTQILWNFVGVGKHASSTPLDQLKPIRFKDMMVTKMHAGRFLLCRIVSSPIKVVGLTCVVEDQDGRVDMLAIYNVSLHGMVTGPDLDLLFPRGTILAIRESTYKPNATGTCYVVRIETPTDYEVLSPQHPLVKGARWATSSLATPRSASFDYKALGNRYFAAKKDLLAVKAYSDGLDSTDDAATRLVLFLNRAQAHLRLGSFASALRDTSAVLGFLSSEVPGPALAELKATLRRARALEGLRQLEKAREAFARVVELDPTSAEGRECVQRVERMLRESATGEYDWRQIVKDSDEGVDEKELSLGDYVGPVKVVEIKGRGGGRGIVATRDIKAGELLLEAFATGEATKGRLVMGYDLTRNMASRASKMALVEACAAKVQDDPSAAALLYALHGGEKAEPVGAAVLGAQQDRELDSSSQPAFADIARIEGICLVNAFSLRRTNMCDDDAGHDLVEDGGSALFLGGSLFNHSCTPNASWTLYGDVQVVRARAPVKAGDEVFAAYVPASSAPEKRDSLFKLHFPNGCTCAYCVDERRDTPQQVARRAELLRAIEQLEGTYSRRQQSSYRHALVGPYHICAHVLSHPHLPNSNRLANVYELKAISASGADVRETPDGGERVEVVSAPYTVPAERSLAERSLLKIAGRTSDAEAPKWIKAASDVARITHGVDWDGFVERADEDLENFDLKRLVARLSSAEA</sequence>
<dbReference type="SMART" id="SM00028">
    <property type="entry name" value="TPR"/>
    <property type="match status" value="2"/>
</dbReference>
<dbReference type="OMA" id="LKMETHH"/>
<dbReference type="InterPro" id="IPR011990">
    <property type="entry name" value="TPR-like_helical_dom_sf"/>
</dbReference>
<dbReference type="Pfam" id="PF00856">
    <property type="entry name" value="SET"/>
    <property type="match status" value="1"/>
</dbReference>
<proteinExistence type="predicted"/>
<feature type="domain" description="SET" evidence="2">
    <location>
        <begin position="418"/>
        <end position="612"/>
    </location>
</feature>
<dbReference type="STRING" id="578459.A0A194SCK7"/>
<organism evidence="3 4">
    <name type="scientific">Rhodotorula graminis (strain WP1)</name>
    <dbReference type="NCBI Taxonomy" id="578459"/>
    <lineage>
        <taxon>Eukaryota</taxon>
        <taxon>Fungi</taxon>
        <taxon>Dikarya</taxon>
        <taxon>Basidiomycota</taxon>
        <taxon>Pucciniomycotina</taxon>
        <taxon>Microbotryomycetes</taxon>
        <taxon>Sporidiobolales</taxon>
        <taxon>Sporidiobolaceae</taxon>
        <taxon>Rhodotorula</taxon>
    </lineage>
</organism>
<keyword evidence="4" id="KW-1185">Reference proteome</keyword>
<name>A0A194SCK7_RHOGW</name>
<dbReference type="PANTHER" id="PTHR47643">
    <property type="entry name" value="TPR DOMAIN PROTEIN (AFU_ORTHOLOGUE AFUA_5G12710)"/>
    <property type="match status" value="1"/>
</dbReference>
<protein>
    <recommendedName>
        <fullName evidence="2">SET domain-containing protein</fullName>
    </recommendedName>
</protein>
<dbReference type="PANTHER" id="PTHR47643:SF2">
    <property type="entry name" value="TPR DOMAIN PROTEIN (AFU_ORTHOLOGUE AFUA_5G12710)"/>
    <property type="match status" value="1"/>
</dbReference>